<dbReference type="PROSITE" id="PS51257">
    <property type="entry name" value="PROKAR_LIPOPROTEIN"/>
    <property type="match status" value="1"/>
</dbReference>
<comment type="caution">
    <text evidence="2">The sequence shown here is derived from an EMBL/GenBank/DDBJ whole genome shotgun (WGS) entry which is preliminary data.</text>
</comment>
<accession>A0ABS4DVX2</accession>
<dbReference type="Proteomes" id="UP000759443">
    <property type="component" value="Unassembled WGS sequence"/>
</dbReference>
<gene>
    <name evidence="2" type="ORF">J2Z17_001261</name>
</gene>
<dbReference type="RefSeq" id="WP_209943256.1">
    <property type="nucleotide sequence ID" value="NZ_JAGGJU010000003.1"/>
</dbReference>
<reference evidence="2 3" key="1">
    <citation type="submission" date="2021-03" db="EMBL/GenBank/DDBJ databases">
        <title>Genomic Encyclopedia of Type Strains, Phase IV (KMG-IV): sequencing the most valuable type-strain genomes for metagenomic binning, comparative biology and taxonomic classification.</title>
        <authorList>
            <person name="Goeker M."/>
        </authorList>
    </citation>
    <scope>NUCLEOTIDE SEQUENCE [LARGE SCALE GENOMIC DNA]</scope>
    <source>
        <strain evidence="2 3">DSM 21600</strain>
    </source>
</reference>
<name>A0ABS4DVX2_9HYPH</name>
<evidence type="ECO:0008006" key="4">
    <source>
        <dbReference type="Google" id="ProtNLM"/>
    </source>
</evidence>
<feature type="region of interest" description="Disordered" evidence="1">
    <location>
        <begin position="32"/>
        <end position="95"/>
    </location>
</feature>
<feature type="compositionally biased region" description="Basic and acidic residues" evidence="1">
    <location>
        <begin position="38"/>
        <end position="86"/>
    </location>
</feature>
<evidence type="ECO:0000313" key="3">
    <source>
        <dbReference type="Proteomes" id="UP000759443"/>
    </source>
</evidence>
<evidence type="ECO:0000256" key="1">
    <source>
        <dbReference type="SAM" id="MobiDB-lite"/>
    </source>
</evidence>
<evidence type="ECO:0000313" key="2">
    <source>
        <dbReference type="EMBL" id="MBP1849840.1"/>
    </source>
</evidence>
<keyword evidence="3" id="KW-1185">Reference proteome</keyword>
<protein>
    <recommendedName>
        <fullName evidence="4">Lipoprotein</fullName>
    </recommendedName>
</protein>
<sequence length="113" mass="13363">MKMKIITASTLALVCLTTVGCVSEGGSYVVQDSGPRYYHVDRGDRDRGRPDRDRHDQRYDRRSDGRRGHEGWRDKDGREGWNGDRARRSRHENVQNGRWIIRDGRRIWVPERR</sequence>
<organism evidence="2 3">
    <name type="scientific">Rhizobium halophytocola</name>
    <dbReference type="NCBI Taxonomy" id="735519"/>
    <lineage>
        <taxon>Bacteria</taxon>
        <taxon>Pseudomonadati</taxon>
        <taxon>Pseudomonadota</taxon>
        <taxon>Alphaproteobacteria</taxon>
        <taxon>Hyphomicrobiales</taxon>
        <taxon>Rhizobiaceae</taxon>
        <taxon>Rhizobium/Agrobacterium group</taxon>
        <taxon>Rhizobium</taxon>
    </lineage>
</organism>
<proteinExistence type="predicted"/>
<dbReference type="EMBL" id="JAGGJU010000003">
    <property type="protein sequence ID" value="MBP1849840.1"/>
    <property type="molecule type" value="Genomic_DNA"/>
</dbReference>